<proteinExistence type="predicted"/>
<evidence type="ECO:0000313" key="2">
    <source>
        <dbReference type="Proteomes" id="UP000004295"/>
    </source>
</evidence>
<gene>
    <name evidence="1" type="ORF">POREN0001_1805</name>
</gene>
<keyword evidence="2" id="KW-1185">Reference proteome</keyword>
<comment type="caution">
    <text evidence="1">The sequence shown here is derived from an EMBL/GenBank/DDBJ whole genome shotgun (WGS) entry which is preliminary data.</text>
</comment>
<dbReference type="AlphaFoldDB" id="C3JBR9"/>
<dbReference type="Gene3D" id="3.40.30.10">
    <property type="entry name" value="Glutaredoxin"/>
    <property type="match status" value="1"/>
</dbReference>
<evidence type="ECO:0008006" key="3">
    <source>
        <dbReference type="Google" id="ProtNLM"/>
    </source>
</evidence>
<dbReference type="PROSITE" id="PS51257">
    <property type="entry name" value="PROKAR_LIPOPROTEIN"/>
    <property type="match status" value="1"/>
</dbReference>
<name>C3JBR9_POREA</name>
<accession>C3JBR9</accession>
<organism evidence="1 2">
    <name type="scientific">Porphyromonas endodontalis (strain ATCC 35406 / DSM 24491 / JCM 8526 / CCUG 16442 / BCRC 14492 / NCTC 13058 / HG 370)</name>
    <name type="common">Bacteroides endodontalis</name>
    <dbReference type="NCBI Taxonomy" id="553175"/>
    <lineage>
        <taxon>Bacteria</taxon>
        <taxon>Pseudomonadati</taxon>
        <taxon>Bacteroidota</taxon>
        <taxon>Bacteroidia</taxon>
        <taxon>Bacteroidales</taxon>
        <taxon>Porphyromonadaceae</taxon>
        <taxon>Porphyromonas</taxon>
    </lineage>
</organism>
<dbReference type="Proteomes" id="UP000004295">
    <property type="component" value="Unassembled WGS sequence"/>
</dbReference>
<reference evidence="1 2" key="1">
    <citation type="submission" date="2009-04" db="EMBL/GenBank/DDBJ databases">
        <authorList>
            <person name="Sebastian Y."/>
            <person name="Madupu R."/>
            <person name="Durkin A.S."/>
            <person name="Torralba M."/>
            <person name="Methe B."/>
            <person name="Sutton G.G."/>
            <person name="Strausberg R.L."/>
            <person name="Nelson K.E."/>
        </authorList>
    </citation>
    <scope>NUCLEOTIDE SEQUENCE [LARGE SCALE GENOMIC DNA]</scope>
    <source>
        <strain evidence="2">ATCC 35406 / BCRC 14492 / JCM 8526 / NCTC 13058 / HG 370</strain>
    </source>
</reference>
<dbReference type="EMBL" id="ACNN01000026">
    <property type="protein sequence ID" value="EEN82503.1"/>
    <property type="molecule type" value="Genomic_DNA"/>
</dbReference>
<evidence type="ECO:0000313" key="1">
    <source>
        <dbReference type="EMBL" id="EEN82503.1"/>
    </source>
</evidence>
<sequence>MKKFFAALGALAIVGMVAVGCKGKDPKVEDSITVKQRGKDVTALTMSVGDKVAITTNAASAADGALVVVAKPAGFTVTSSDQNVVAASNTALEAKAAGTAKVTFTSGKAKVEVAVTVKKGEDVTFDPKNFLGKEIYIPSDKKFEMMKDWKAELLKAYGSINWEFTAYDDDKNSERTYLFVAKDGVQSVLGRVTFVHNPTSGPKFISAEAGYQLGFWKKDTQKNLLDLFGFVDNQKLDAKLKDGTPAAGGENKARGLDALMFMKKQTARNGQEYEHVTLQISELQSKSATTLSKRMPYSIPYEK</sequence>
<protein>
    <recommendedName>
        <fullName evidence="3">Bacterial group 2 Ig-like protein</fullName>
    </recommendedName>
</protein>